<proteinExistence type="predicted"/>
<evidence type="ECO:0000313" key="2">
    <source>
        <dbReference type="Proteomes" id="UP001296706"/>
    </source>
</evidence>
<protein>
    <submittedName>
        <fullName evidence="1">DUF3800 domain-containing protein</fullName>
    </submittedName>
</protein>
<keyword evidence="2" id="KW-1185">Reference proteome</keyword>
<organism evidence="1 2">
    <name type="scientific">Pseudonocardia xinjiangensis</name>
    <dbReference type="NCBI Taxonomy" id="75289"/>
    <lineage>
        <taxon>Bacteria</taxon>
        <taxon>Bacillati</taxon>
        <taxon>Actinomycetota</taxon>
        <taxon>Actinomycetes</taxon>
        <taxon>Pseudonocardiales</taxon>
        <taxon>Pseudonocardiaceae</taxon>
        <taxon>Pseudonocardia</taxon>
    </lineage>
</organism>
<name>A0ABX1RHY1_9PSEU</name>
<dbReference type="RefSeq" id="WP_169397067.1">
    <property type="nucleotide sequence ID" value="NZ_BAAAJH010000008.1"/>
</dbReference>
<gene>
    <name evidence="1" type="ORF">HF577_18140</name>
</gene>
<sequence>MWLAYVDESGDAGYKGSRTYTLGCVLVNAKDWPDVFDTLVDFRRFLRNKFGVLVRAEIKANYLQRGGGPLKGLNLGDGQRHVIYRQHMRLLSKLGLQAFAVVIEKEKIRRQEKYSPRDVAWEFLLQRLERLSTTTDTPLMVIHDEGDSLQIRKLLRKARRVNRAGSAFGTGSFNLPARLIIEDPVPRQSDQSYLLQLADMVAFAAYRRLHPPPSHRTPVCHSAMWGEIGTAIYANANRLAHSQGAIAYPGIVVWPK</sequence>
<dbReference type="InterPro" id="IPR024524">
    <property type="entry name" value="DUF3800"/>
</dbReference>
<reference evidence="1 2" key="1">
    <citation type="submission" date="2020-04" db="EMBL/GenBank/DDBJ databases">
        <authorList>
            <person name="Klaysubun C."/>
            <person name="Duangmal K."/>
            <person name="Lipun K."/>
        </authorList>
    </citation>
    <scope>NUCLEOTIDE SEQUENCE [LARGE SCALE GENOMIC DNA]</scope>
    <source>
        <strain evidence="1 2">JCM 11839</strain>
    </source>
</reference>
<evidence type="ECO:0000313" key="1">
    <source>
        <dbReference type="EMBL" id="NMH79000.1"/>
    </source>
</evidence>
<dbReference type="EMBL" id="JAAXKY010000057">
    <property type="protein sequence ID" value="NMH79000.1"/>
    <property type="molecule type" value="Genomic_DNA"/>
</dbReference>
<dbReference type="Proteomes" id="UP001296706">
    <property type="component" value="Unassembled WGS sequence"/>
</dbReference>
<comment type="caution">
    <text evidence="1">The sequence shown here is derived from an EMBL/GenBank/DDBJ whole genome shotgun (WGS) entry which is preliminary data.</text>
</comment>
<dbReference type="Pfam" id="PF12686">
    <property type="entry name" value="DUF3800"/>
    <property type="match status" value="1"/>
</dbReference>
<accession>A0ABX1RHY1</accession>